<dbReference type="EC" id="2.7.2.8" evidence="9"/>
<feature type="site" description="Transition state stabilizer" evidence="9">
    <location>
        <position position="8"/>
    </location>
</feature>
<dbReference type="Proteomes" id="UP000810252">
    <property type="component" value="Unassembled WGS sequence"/>
</dbReference>
<evidence type="ECO:0000313" key="11">
    <source>
        <dbReference type="EMBL" id="MBO8448346.1"/>
    </source>
</evidence>
<keyword evidence="3 9" id="KW-0028">Amino-acid biosynthesis</keyword>
<dbReference type="EMBL" id="JADIMQ010000051">
    <property type="protein sequence ID" value="MBO8448346.1"/>
    <property type="molecule type" value="Genomic_DNA"/>
</dbReference>
<evidence type="ECO:0000313" key="12">
    <source>
        <dbReference type="Proteomes" id="UP000810252"/>
    </source>
</evidence>
<dbReference type="HAMAP" id="MF_00082">
    <property type="entry name" value="ArgB"/>
    <property type="match status" value="1"/>
</dbReference>
<evidence type="ECO:0000256" key="8">
    <source>
        <dbReference type="ARBA" id="ARBA00048141"/>
    </source>
</evidence>
<dbReference type="AlphaFoldDB" id="A0A9D9EKR6"/>
<dbReference type="SUPFAM" id="SSF53633">
    <property type="entry name" value="Carbamate kinase-like"/>
    <property type="match status" value="1"/>
</dbReference>
<evidence type="ECO:0000256" key="6">
    <source>
        <dbReference type="ARBA" id="ARBA00022777"/>
    </source>
</evidence>
<name>A0A9D9EKR6_9BACT</name>
<dbReference type="GO" id="GO:0003991">
    <property type="term" value="F:acetylglutamate kinase activity"/>
    <property type="evidence" value="ECO:0007669"/>
    <property type="project" value="UniProtKB-UniRule"/>
</dbReference>
<dbReference type="PANTHER" id="PTHR23342:SF0">
    <property type="entry name" value="N-ACETYLGLUTAMATE SYNTHASE, MITOCHONDRIAL"/>
    <property type="match status" value="1"/>
</dbReference>
<dbReference type="Pfam" id="PF00696">
    <property type="entry name" value="AA_kinase"/>
    <property type="match status" value="1"/>
</dbReference>
<keyword evidence="5 9" id="KW-0547">Nucleotide-binding</keyword>
<organism evidence="11 12">
    <name type="scientific">Candidatus Cryptobacteroides merdigallinarum</name>
    <dbReference type="NCBI Taxonomy" id="2840770"/>
    <lineage>
        <taxon>Bacteria</taxon>
        <taxon>Pseudomonadati</taxon>
        <taxon>Bacteroidota</taxon>
        <taxon>Bacteroidia</taxon>
        <taxon>Bacteroidales</taxon>
        <taxon>Candidatus Cryptobacteroides</taxon>
    </lineage>
</organism>
<gene>
    <name evidence="9 11" type="primary">argB</name>
    <name evidence="11" type="ORF">IAC29_03630</name>
</gene>
<dbReference type="GO" id="GO:0005524">
    <property type="term" value="F:ATP binding"/>
    <property type="evidence" value="ECO:0007669"/>
    <property type="project" value="UniProtKB-UniRule"/>
</dbReference>
<comment type="subcellular location">
    <subcellularLocation>
        <location evidence="9">Cytoplasm</location>
    </subcellularLocation>
</comment>
<feature type="binding site" evidence="9">
    <location>
        <position position="62"/>
    </location>
    <ligand>
        <name>substrate</name>
    </ligand>
</feature>
<protein>
    <recommendedName>
        <fullName evidence="9">Acetylglutamate kinase</fullName>
        <ecNumber evidence="9">2.7.2.8</ecNumber>
    </recommendedName>
    <alternativeName>
        <fullName evidence="9">N-acetyl-L-glutamate 5-phosphotransferase</fullName>
    </alternativeName>
    <alternativeName>
        <fullName evidence="9">NAG kinase</fullName>
        <shortName evidence="9">NAGK</shortName>
    </alternativeName>
</protein>
<reference evidence="11" key="1">
    <citation type="submission" date="2020-10" db="EMBL/GenBank/DDBJ databases">
        <authorList>
            <person name="Gilroy R."/>
        </authorList>
    </citation>
    <scope>NUCLEOTIDE SEQUENCE</scope>
    <source>
        <strain evidence="11">20514</strain>
    </source>
</reference>
<comment type="function">
    <text evidence="9">Catalyzes the ATP-dependent phosphorylation of N-acetyl-L-glutamate.</text>
</comment>
<comment type="similarity">
    <text evidence="9">Belongs to the acetylglutamate kinase family. ArgB subfamily.</text>
</comment>
<keyword evidence="2 9" id="KW-0055">Arginine biosynthesis</keyword>
<proteinExistence type="inferred from homology"/>
<dbReference type="InterPro" id="IPR004662">
    <property type="entry name" value="AcgluKinase_fam"/>
</dbReference>
<dbReference type="InterPro" id="IPR037528">
    <property type="entry name" value="ArgB"/>
</dbReference>
<evidence type="ECO:0000256" key="9">
    <source>
        <dbReference type="HAMAP-Rule" id="MF_00082"/>
    </source>
</evidence>
<feature type="site" description="Transition state stabilizer" evidence="9">
    <location>
        <position position="232"/>
    </location>
</feature>
<evidence type="ECO:0000256" key="5">
    <source>
        <dbReference type="ARBA" id="ARBA00022741"/>
    </source>
</evidence>
<feature type="domain" description="Aspartate/glutamate/uridylate kinase" evidence="10">
    <location>
        <begin position="3"/>
        <end position="251"/>
    </location>
</feature>
<accession>A0A9D9EKR6</accession>
<dbReference type="InterPro" id="IPR001048">
    <property type="entry name" value="Asp/Glu/Uridylate_kinase"/>
</dbReference>
<dbReference type="InterPro" id="IPR036393">
    <property type="entry name" value="AceGlu_kinase-like_sf"/>
</dbReference>
<evidence type="ECO:0000259" key="10">
    <source>
        <dbReference type="Pfam" id="PF00696"/>
    </source>
</evidence>
<sequence length="265" mass="27970">MNKIQVFKIGGNVVDNREKLEKFAREFAAVPGAKVLVHGGGAIASAIQKKSGSSPVMIEGRRVTDAETLKIVTMVYAGWCNKSIVALLQKNGCNAIGLSGADGAVIRATKRPPVKLKSTGETVDYGFVGDLVPENIDSGLIIRLMEAGLTPVFCAITCDTEGNLLNTNADTVASNIAMSLSAKAETDLVYCFEKDGVLLDKDDDGSLIPEIDPDRFAELKAAGVVADGMLPKLENAFKAIGGGVARVVIKNSDNIANDRQTVCRS</sequence>
<evidence type="ECO:0000256" key="2">
    <source>
        <dbReference type="ARBA" id="ARBA00022571"/>
    </source>
</evidence>
<dbReference type="Gene3D" id="3.40.1160.10">
    <property type="entry name" value="Acetylglutamate kinase-like"/>
    <property type="match status" value="1"/>
</dbReference>
<evidence type="ECO:0000256" key="1">
    <source>
        <dbReference type="ARBA" id="ARBA00004828"/>
    </source>
</evidence>
<dbReference type="GO" id="GO:0042450">
    <property type="term" value="P:L-arginine biosynthetic process via ornithine"/>
    <property type="evidence" value="ECO:0007669"/>
    <property type="project" value="UniProtKB-UniRule"/>
</dbReference>
<comment type="pathway">
    <text evidence="1 9">Amino-acid biosynthesis; L-arginine biosynthesis; N(2)-acetyl-L-ornithine from L-glutamate: step 2/4.</text>
</comment>
<keyword evidence="6 9" id="KW-0418">Kinase</keyword>
<dbReference type="PIRSF" id="PIRSF000728">
    <property type="entry name" value="NAGK"/>
    <property type="match status" value="1"/>
</dbReference>
<comment type="catalytic activity">
    <reaction evidence="8 9">
        <text>N-acetyl-L-glutamate + ATP = N-acetyl-L-glutamyl 5-phosphate + ADP</text>
        <dbReference type="Rhea" id="RHEA:14629"/>
        <dbReference type="ChEBI" id="CHEBI:30616"/>
        <dbReference type="ChEBI" id="CHEBI:44337"/>
        <dbReference type="ChEBI" id="CHEBI:57936"/>
        <dbReference type="ChEBI" id="CHEBI:456216"/>
        <dbReference type="EC" id="2.7.2.8"/>
    </reaction>
</comment>
<dbReference type="CDD" id="cd04238">
    <property type="entry name" value="AAK_NAGK-like"/>
    <property type="match status" value="1"/>
</dbReference>
<evidence type="ECO:0000256" key="7">
    <source>
        <dbReference type="ARBA" id="ARBA00022840"/>
    </source>
</evidence>
<keyword evidence="4 9" id="KW-0808">Transferase</keyword>
<dbReference type="GO" id="GO:0005737">
    <property type="term" value="C:cytoplasm"/>
    <property type="evidence" value="ECO:0007669"/>
    <property type="project" value="UniProtKB-SubCell"/>
</dbReference>
<evidence type="ECO:0000256" key="4">
    <source>
        <dbReference type="ARBA" id="ARBA00022679"/>
    </source>
</evidence>
<keyword evidence="9" id="KW-0963">Cytoplasm</keyword>
<dbReference type="PANTHER" id="PTHR23342">
    <property type="entry name" value="N-ACETYLGLUTAMATE SYNTHASE"/>
    <property type="match status" value="1"/>
</dbReference>
<dbReference type="NCBIfam" id="TIGR00761">
    <property type="entry name" value="argB"/>
    <property type="match status" value="1"/>
</dbReference>
<feature type="binding site" evidence="9">
    <location>
        <begin position="40"/>
        <end position="41"/>
    </location>
    <ligand>
        <name>substrate</name>
    </ligand>
</feature>
<keyword evidence="7 9" id="KW-0067">ATP-binding</keyword>
<comment type="caution">
    <text evidence="11">The sequence shown here is derived from an EMBL/GenBank/DDBJ whole genome shotgun (WGS) entry which is preliminary data.</text>
</comment>
<evidence type="ECO:0000256" key="3">
    <source>
        <dbReference type="ARBA" id="ARBA00022605"/>
    </source>
</evidence>
<reference evidence="11" key="2">
    <citation type="journal article" date="2021" name="PeerJ">
        <title>Extensive microbial diversity within the chicken gut microbiome revealed by metagenomics and culture.</title>
        <authorList>
            <person name="Gilroy R."/>
            <person name="Ravi A."/>
            <person name="Getino M."/>
            <person name="Pursley I."/>
            <person name="Horton D.L."/>
            <person name="Alikhan N.F."/>
            <person name="Baker D."/>
            <person name="Gharbi K."/>
            <person name="Hall N."/>
            <person name="Watson M."/>
            <person name="Adriaenssens E.M."/>
            <person name="Foster-Nyarko E."/>
            <person name="Jarju S."/>
            <person name="Secka A."/>
            <person name="Antonio M."/>
            <person name="Oren A."/>
            <person name="Chaudhuri R.R."/>
            <person name="La Ragione R."/>
            <person name="Hildebrand F."/>
            <person name="Pallen M.J."/>
        </authorList>
    </citation>
    <scope>NUCLEOTIDE SEQUENCE</scope>
    <source>
        <strain evidence="11">20514</strain>
    </source>
</reference>
<feature type="binding site" evidence="9">
    <location>
        <position position="166"/>
    </location>
    <ligand>
        <name>substrate</name>
    </ligand>
</feature>